<dbReference type="PANTHER" id="PTHR46696:SF6">
    <property type="entry name" value="P450, PUTATIVE (EUROFUNG)-RELATED"/>
    <property type="match status" value="1"/>
</dbReference>
<dbReference type="SUPFAM" id="SSF48264">
    <property type="entry name" value="Cytochrome P450"/>
    <property type="match status" value="1"/>
</dbReference>
<evidence type="ECO:0000256" key="7">
    <source>
        <dbReference type="RuleBase" id="RU000461"/>
    </source>
</evidence>
<evidence type="ECO:0000256" key="3">
    <source>
        <dbReference type="ARBA" id="ARBA00022723"/>
    </source>
</evidence>
<dbReference type="RefSeq" id="WP_085231668.1">
    <property type="nucleotide sequence ID" value="NZ_AP022613.1"/>
</dbReference>
<dbReference type="Proteomes" id="UP000467385">
    <property type="component" value="Chromosome"/>
</dbReference>
<evidence type="ECO:0000313" key="9">
    <source>
        <dbReference type="Proteomes" id="UP000467385"/>
    </source>
</evidence>
<comment type="similarity">
    <text evidence="1 7">Belongs to the cytochrome P450 family.</text>
</comment>
<dbReference type="Gene3D" id="1.10.630.10">
    <property type="entry name" value="Cytochrome P450"/>
    <property type="match status" value="1"/>
</dbReference>
<dbReference type="STRING" id="44010.AWC00_05655"/>
<dbReference type="OrthoDB" id="3599725at2"/>
<gene>
    <name evidence="8" type="primary">cyp143_1</name>
    <name evidence="8" type="ORF">MCNS_18880</name>
</gene>
<dbReference type="InterPro" id="IPR036396">
    <property type="entry name" value="Cyt_P450_sf"/>
</dbReference>
<evidence type="ECO:0000256" key="4">
    <source>
        <dbReference type="ARBA" id="ARBA00023002"/>
    </source>
</evidence>
<organism evidence="8 9">
    <name type="scientific">Mycobacterium conspicuum</name>
    <dbReference type="NCBI Taxonomy" id="44010"/>
    <lineage>
        <taxon>Bacteria</taxon>
        <taxon>Bacillati</taxon>
        <taxon>Actinomycetota</taxon>
        <taxon>Actinomycetes</taxon>
        <taxon>Mycobacteriales</taxon>
        <taxon>Mycobacteriaceae</taxon>
        <taxon>Mycobacterium</taxon>
    </lineage>
</organism>
<keyword evidence="4 7" id="KW-0560">Oxidoreductase</keyword>
<evidence type="ECO:0000313" key="8">
    <source>
        <dbReference type="EMBL" id="BBZ38825.1"/>
    </source>
</evidence>
<name>A0A1X1TMU7_9MYCO</name>
<dbReference type="PANTHER" id="PTHR46696">
    <property type="entry name" value="P450, PUTATIVE (EUROFUNG)-RELATED"/>
    <property type="match status" value="1"/>
</dbReference>
<keyword evidence="9" id="KW-1185">Reference proteome</keyword>
<dbReference type="InterPro" id="IPR002397">
    <property type="entry name" value="Cyt_P450_B"/>
</dbReference>
<accession>A0A1X1TMU7</accession>
<evidence type="ECO:0000256" key="2">
    <source>
        <dbReference type="ARBA" id="ARBA00022617"/>
    </source>
</evidence>
<dbReference type="PROSITE" id="PS00086">
    <property type="entry name" value="CYTOCHROME_P450"/>
    <property type="match status" value="1"/>
</dbReference>
<keyword evidence="6 7" id="KW-0503">Monooxygenase</keyword>
<protein>
    <submittedName>
        <fullName evidence="8">Putative cytochrome P450 143</fullName>
    </submittedName>
</protein>
<dbReference type="GO" id="GO:0016705">
    <property type="term" value="F:oxidoreductase activity, acting on paired donors, with incorporation or reduction of molecular oxygen"/>
    <property type="evidence" value="ECO:0007669"/>
    <property type="project" value="InterPro"/>
</dbReference>
<evidence type="ECO:0000256" key="1">
    <source>
        <dbReference type="ARBA" id="ARBA00010617"/>
    </source>
</evidence>
<keyword evidence="5 7" id="KW-0408">Iron</keyword>
<dbReference type="InterPro" id="IPR001128">
    <property type="entry name" value="Cyt_P450"/>
</dbReference>
<keyword evidence="2 7" id="KW-0349">Heme</keyword>
<dbReference type="GO" id="GO:0004497">
    <property type="term" value="F:monooxygenase activity"/>
    <property type="evidence" value="ECO:0007669"/>
    <property type="project" value="UniProtKB-KW"/>
</dbReference>
<dbReference type="InterPro" id="IPR017972">
    <property type="entry name" value="Cyt_P450_CS"/>
</dbReference>
<dbReference type="GO" id="GO:0020037">
    <property type="term" value="F:heme binding"/>
    <property type="evidence" value="ECO:0007669"/>
    <property type="project" value="InterPro"/>
</dbReference>
<dbReference type="PRINTS" id="PR00359">
    <property type="entry name" value="BP450"/>
</dbReference>
<evidence type="ECO:0000256" key="6">
    <source>
        <dbReference type="ARBA" id="ARBA00023033"/>
    </source>
</evidence>
<dbReference type="GO" id="GO:0005506">
    <property type="term" value="F:iron ion binding"/>
    <property type="evidence" value="ECO:0007669"/>
    <property type="project" value="InterPro"/>
</dbReference>
<dbReference type="Pfam" id="PF00067">
    <property type="entry name" value="p450"/>
    <property type="match status" value="1"/>
</dbReference>
<dbReference type="AlphaFoldDB" id="A0A1X1TMU7"/>
<reference evidence="8 9" key="1">
    <citation type="journal article" date="2019" name="Emerg. Microbes Infect.">
        <title>Comprehensive subspecies identification of 175 nontuberculous mycobacteria species based on 7547 genomic profiles.</title>
        <authorList>
            <person name="Matsumoto Y."/>
            <person name="Kinjo T."/>
            <person name="Motooka D."/>
            <person name="Nabeya D."/>
            <person name="Jung N."/>
            <person name="Uechi K."/>
            <person name="Horii T."/>
            <person name="Iida T."/>
            <person name="Fujita J."/>
            <person name="Nakamura S."/>
        </authorList>
    </citation>
    <scope>NUCLEOTIDE SEQUENCE [LARGE SCALE GENOMIC DNA]</scope>
    <source>
        <strain evidence="8 9">JCM 14738</strain>
    </source>
</reference>
<evidence type="ECO:0000256" key="5">
    <source>
        <dbReference type="ARBA" id="ARBA00023004"/>
    </source>
</evidence>
<dbReference type="EMBL" id="AP022613">
    <property type="protein sequence ID" value="BBZ38825.1"/>
    <property type="molecule type" value="Genomic_DNA"/>
</dbReference>
<proteinExistence type="inferred from homology"/>
<keyword evidence="3 7" id="KW-0479">Metal-binding</keyword>
<sequence>MSRFDFVNGASSLSSADPHPSNHALAKQRVLGLNGSVMVASRELTTETLGKPEVFSSADLVEQGNTRPLIPLGVDPPEHGRYRRFLDPLFSPRRMEAQEADIAERVNHFIDTFIDRGSCDFTAEFAELFPSAVFLGLMGLPWEELQTLVALRDGLLHPGTAESTAEERSAIQRDTAQQVYAYFDRILDDREANPRGDVLSAIVGHGDDDVVLPEDSLSRDEALGTCFVLLTAGLDTVTDSLTCFWAHLAQNPDRRREIAADPAVIPHAVEELLRWETPVPMVVRWAREESRLGGEVVAAGHHVLVNLSAANLDPAEFADPLAVRFDRAGNRHLAFGGGAHRCLGSHLARRELRIALREWHRRIPEYTLSSGYVVRYRPPLRFVPDLQLSWPL</sequence>